<evidence type="ECO:0000313" key="7">
    <source>
        <dbReference type="EMBL" id="KAF2091847.1"/>
    </source>
</evidence>
<gene>
    <name evidence="7" type="ORF">K490DRAFT_20123</name>
</gene>
<evidence type="ECO:0000313" key="8">
    <source>
        <dbReference type="Proteomes" id="UP000799776"/>
    </source>
</evidence>
<reference evidence="7" key="1">
    <citation type="journal article" date="2020" name="Stud. Mycol.">
        <title>101 Dothideomycetes genomes: a test case for predicting lifestyles and emergence of pathogens.</title>
        <authorList>
            <person name="Haridas S."/>
            <person name="Albert R."/>
            <person name="Binder M."/>
            <person name="Bloem J."/>
            <person name="Labutti K."/>
            <person name="Salamov A."/>
            <person name="Andreopoulos B."/>
            <person name="Baker S."/>
            <person name="Barry K."/>
            <person name="Bills G."/>
            <person name="Bluhm B."/>
            <person name="Cannon C."/>
            <person name="Castanera R."/>
            <person name="Culley D."/>
            <person name="Daum C."/>
            <person name="Ezra D."/>
            <person name="Gonzalez J."/>
            <person name="Henrissat B."/>
            <person name="Kuo A."/>
            <person name="Liang C."/>
            <person name="Lipzen A."/>
            <person name="Lutzoni F."/>
            <person name="Magnuson J."/>
            <person name="Mondo S."/>
            <person name="Nolan M."/>
            <person name="Ohm R."/>
            <person name="Pangilinan J."/>
            <person name="Park H.-J."/>
            <person name="Ramirez L."/>
            <person name="Alfaro M."/>
            <person name="Sun H."/>
            <person name="Tritt A."/>
            <person name="Yoshinaga Y."/>
            <person name="Zwiers L.-H."/>
            <person name="Turgeon B."/>
            <person name="Goodwin S."/>
            <person name="Spatafora J."/>
            <person name="Crous P."/>
            <person name="Grigoriev I."/>
        </authorList>
    </citation>
    <scope>NUCLEOTIDE SEQUENCE</scope>
    <source>
        <strain evidence="7">CBS 121410</strain>
    </source>
</reference>
<feature type="non-terminal residue" evidence="7">
    <location>
        <position position="88"/>
    </location>
</feature>
<dbReference type="PANTHER" id="PTHR16932">
    <property type="entry name" value="INTERFERON ALPHA-INDUCIBLE PROTEIN 27"/>
    <property type="match status" value="1"/>
</dbReference>
<dbReference type="OrthoDB" id="440424at2759"/>
<keyword evidence="3 6" id="KW-0812">Transmembrane</keyword>
<evidence type="ECO:0000256" key="6">
    <source>
        <dbReference type="SAM" id="Phobius"/>
    </source>
</evidence>
<dbReference type="PANTHER" id="PTHR16932:SF18">
    <property type="entry name" value="INTERFERON, ALPHA-INDUCIBLE PROTEIN 27-LIKE 2"/>
    <property type="match status" value="1"/>
</dbReference>
<comment type="similarity">
    <text evidence="2">Belongs to the IFI6/IFI27 family.</text>
</comment>
<dbReference type="GO" id="GO:0016020">
    <property type="term" value="C:membrane"/>
    <property type="evidence" value="ECO:0007669"/>
    <property type="project" value="UniProtKB-SubCell"/>
</dbReference>
<evidence type="ECO:0000256" key="3">
    <source>
        <dbReference type="ARBA" id="ARBA00022692"/>
    </source>
</evidence>
<proteinExistence type="inferred from homology"/>
<keyword evidence="4 6" id="KW-1133">Transmembrane helix</keyword>
<dbReference type="InterPro" id="IPR038213">
    <property type="entry name" value="IFI6/IFI27-like_sf"/>
</dbReference>
<dbReference type="AlphaFoldDB" id="A0A9P4I497"/>
<evidence type="ECO:0000256" key="5">
    <source>
        <dbReference type="ARBA" id="ARBA00023136"/>
    </source>
</evidence>
<sequence>PKKVLDWMKQHPYETACIILSTIILINPAVLAPFLSALGFTATGPAAGSLAAAIQSIMGSVQAGSLFAILQSAGMGGGGLFIVAGAAQ</sequence>
<comment type="subcellular location">
    <subcellularLocation>
        <location evidence="1">Membrane</location>
        <topology evidence="1">Multi-pass membrane protein</topology>
    </subcellularLocation>
</comment>
<protein>
    <submittedName>
        <fullName evidence="7">Uncharacterized protein</fullName>
    </submittedName>
</protein>
<evidence type="ECO:0000256" key="2">
    <source>
        <dbReference type="ARBA" id="ARBA00007262"/>
    </source>
</evidence>
<dbReference type="Proteomes" id="UP000799776">
    <property type="component" value="Unassembled WGS sequence"/>
</dbReference>
<feature type="transmembrane region" description="Helical" evidence="6">
    <location>
        <begin position="66"/>
        <end position="87"/>
    </location>
</feature>
<keyword evidence="5 6" id="KW-0472">Membrane</keyword>
<name>A0A9P4I497_9PEZI</name>
<evidence type="ECO:0000256" key="1">
    <source>
        <dbReference type="ARBA" id="ARBA00004141"/>
    </source>
</evidence>
<evidence type="ECO:0000256" key="4">
    <source>
        <dbReference type="ARBA" id="ARBA00022989"/>
    </source>
</evidence>
<accession>A0A9P4I497</accession>
<keyword evidence="8" id="KW-1185">Reference proteome</keyword>
<comment type="caution">
    <text evidence="7">The sequence shown here is derived from an EMBL/GenBank/DDBJ whole genome shotgun (WGS) entry which is preliminary data.</text>
</comment>
<feature type="non-terminal residue" evidence="7">
    <location>
        <position position="1"/>
    </location>
</feature>
<dbReference type="Gene3D" id="6.10.110.10">
    <property type="match status" value="1"/>
</dbReference>
<dbReference type="Pfam" id="PF06140">
    <property type="entry name" value="Ifi-6-16"/>
    <property type="match status" value="1"/>
</dbReference>
<organism evidence="7 8">
    <name type="scientific">Saccharata proteae CBS 121410</name>
    <dbReference type="NCBI Taxonomy" id="1314787"/>
    <lineage>
        <taxon>Eukaryota</taxon>
        <taxon>Fungi</taxon>
        <taxon>Dikarya</taxon>
        <taxon>Ascomycota</taxon>
        <taxon>Pezizomycotina</taxon>
        <taxon>Dothideomycetes</taxon>
        <taxon>Dothideomycetes incertae sedis</taxon>
        <taxon>Botryosphaeriales</taxon>
        <taxon>Saccharataceae</taxon>
        <taxon>Saccharata</taxon>
    </lineage>
</organism>
<dbReference type="EMBL" id="ML978711">
    <property type="protein sequence ID" value="KAF2091847.1"/>
    <property type="molecule type" value="Genomic_DNA"/>
</dbReference>
<dbReference type="InterPro" id="IPR009311">
    <property type="entry name" value="IFI6/IFI27-like"/>
</dbReference>